<protein>
    <submittedName>
        <fullName evidence="2">Uncharacterized protein</fullName>
    </submittedName>
</protein>
<dbReference type="AlphaFoldDB" id="A0A3N4HXK6"/>
<feature type="chain" id="PRO_5018327907" evidence="1">
    <location>
        <begin position="19"/>
        <end position="67"/>
    </location>
</feature>
<accession>A0A3N4HXK6</accession>
<name>A0A3N4HXK6_ASCIM</name>
<evidence type="ECO:0000313" key="3">
    <source>
        <dbReference type="Proteomes" id="UP000275078"/>
    </source>
</evidence>
<dbReference type="EMBL" id="ML119709">
    <property type="protein sequence ID" value="RPA78592.1"/>
    <property type="molecule type" value="Genomic_DNA"/>
</dbReference>
<sequence length="67" mass="7407">MRFSIILTLTTAALPALALPLALSHIGTSLHLTKRSTEPVKAVELVERSVSGEIWKRDEPIIDSILW</sequence>
<dbReference type="Proteomes" id="UP000275078">
    <property type="component" value="Unassembled WGS sequence"/>
</dbReference>
<gene>
    <name evidence="2" type="ORF">BJ508DRAFT_416467</name>
</gene>
<organism evidence="2 3">
    <name type="scientific">Ascobolus immersus RN42</name>
    <dbReference type="NCBI Taxonomy" id="1160509"/>
    <lineage>
        <taxon>Eukaryota</taxon>
        <taxon>Fungi</taxon>
        <taxon>Dikarya</taxon>
        <taxon>Ascomycota</taxon>
        <taxon>Pezizomycotina</taxon>
        <taxon>Pezizomycetes</taxon>
        <taxon>Pezizales</taxon>
        <taxon>Ascobolaceae</taxon>
        <taxon>Ascobolus</taxon>
    </lineage>
</organism>
<proteinExistence type="predicted"/>
<keyword evidence="3" id="KW-1185">Reference proteome</keyword>
<evidence type="ECO:0000256" key="1">
    <source>
        <dbReference type="SAM" id="SignalP"/>
    </source>
</evidence>
<reference evidence="2 3" key="1">
    <citation type="journal article" date="2018" name="Nat. Ecol. Evol.">
        <title>Pezizomycetes genomes reveal the molecular basis of ectomycorrhizal truffle lifestyle.</title>
        <authorList>
            <person name="Murat C."/>
            <person name="Payen T."/>
            <person name="Noel B."/>
            <person name="Kuo A."/>
            <person name="Morin E."/>
            <person name="Chen J."/>
            <person name="Kohler A."/>
            <person name="Krizsan K."/>
            <person name="Balestrini R."/>
            <person name="Da Silva C."/>
            <person name="Montanini B."/>
            <person name="Hainaut M."/>
            <person name="Levati E."/>
            <person name="Barry K.W."/>
            <person name="Belfiori B."/>
            <person name="Cichocki N."/>
            <person name="Clum A."/>
            <person name="Dockter R.B."/>
            <person name="Fauchery L."/>
            <person name="Guy J."/>
            <person name="Iotti M."/>
            <person name="Le Tacon F."/>
            <person name="Lindquist E.A."/>
            <person name="Lipzen A."/>
            <person name="Malagnac F."/>
            <person name="Mello A."/>
            <person name="Molinier V."/>
            <person name="Miyauchi S."/>
            <person name="Poulain J."/>
            <person name="Riccioni C."/>
            <person name="Rubini A."/>
            <person name="Sitrit Y."/>
            <person name="Splivallo R."/>
            <person name="Traeger S."/>
            <person name="Wang M."/>
            <person name="Zifcakova L."/>
            <person name="Wipf D."/>
            <person name="Zambonelli A."/>
            <person name="Paolocci F."/>
            <person name="Nowrousian M."/>
            <person name="Ottonello S."/>
            <person name="Baldrian P."/>
            <person name="Spatafora J.W."/>
            <person name="Henrissat B."/>
            <person name="Nagy L.G."/>
            <person name="Aury J.M."/>
            <person name="Wincker P."/>
            <person name="Grigoriev I.V."/>
            <person name="Bonfante P."/>
            <person name="Martin F.M."/>
        </authorList>
    </citation>
    <scope>NUCLEOTIDE SEQUENCE [LARGE SCALE GENOMIC DNA]</scope>
    <source>
        <strain evidence="2 3">RN42</strain>
    </source>
</reference>
<evidence type="ECO:0000313" key="2">
    <source>
        <dbReference type="EMBL" id="RPA78592.1"/>
    </source>
</evidence>
<keyword evidence="1" id="KW-0732">Signal</keyword>
<feature type="signal peptide" evidence="1">
    <location>
        <begin position="1"/>
        <end position="18"/>
    </location>
</feature>